<accession>A0A8R1YGI6</accession>
<dbReference type="Gene3D" id="3.20.20.80">
    <property type="entry name" value="Glycosidases"/>
    <property type="match status" value="1"/>
</dbReference>
<name>A0A2A6CQF6_PRIPA</name>
<dbReference type="SMART" id="SM00632">
    <property type="entry name" value="Aamy_C"/>
    <property type="match status" value="1"/>
</dbReference>
<evidence type="ECO:0000256" key="6">
    <source>
        <dbReference type="ARBA" id="ARBA00012595"/>
    </source>
</evidence>
<evidence type="ECO:0000313" key="15">
    <source>
        <dbReference type="Proteomes" id="UP000005239"/>
    </source>
</evidence>
<accession>A0A2A6CQF6</accession>
<evidence type="ECO:0000256" key="13">
    <source>
        <dbReference type="RuleBase" id="RU003615"/>
    </source>
</evidence>
<keyword evidence="7" id="KW-0479">Metal-binding</keyword>
<dbReference type="InterPro" id="IPR031319">
    <property type="entry name" value="A-amylase_C"/>
</dbReference>
<dbReference type="InterPro" id="IPR006048">
    <property type="entry name" value="A-amylase/branching_C"/>
</dbReference>
<reference evidence="14" key="2">
    <citation type="submission" date="2022-06" db="UniProtKB">
        <authorList>
            <consortium name="EnsemblMetazoa"/>
        </authorList>
    </citation>
    <scope>IDENTIFICATION</scope>
    <source>
        <strain evidence="14">PS312</strain>
    </source>
</reference>
<evidence type="ECO:0000313" key="14">
    <source>
        <dbReference type="EnsemblMetazoa" id="PPA16489.1"/>
    </source>
</evidence>
<gene>
    <name evidence="14" type="primary">WBGene00106043</name>
</gene>
<dbReference type="Pfam" id="PF00128">
    <property type="entry name" value="Alpha-amylase"/>
    <property type="match status" value="1"/>
</dbReference>
<dbReference type="GO" id="GO:0005615">
    <property type="term" value="C:extracellular space"/>
    <property type="evidence" value="ECO:0000318"/>
    <property type="project" value="GO_Central"/>
</dbReference>
<keyword evidence="8" id="KW-0378">Hydrolase</keyword>
<dbReference type="GO" id="GO:0004556">
    <property type="term" value="F:alpha-amylase activity"/>
    <property type="evidence" value="ECO:0000318"/>
    <property type="project" value="GO_Central"/>
</dbReference>
<dbReference type="InterPro" id="IPR006047">
    <property type="entry name" value="GH13_cat_dom"/>
</dbReference>
<evidence type="ECO:0000256" key="11">
    <source>
        <dbReference type="ARBA" id="ARBA00023277"/>
    </source>
</evidence>
<protein>
    <recommendedName>
        <fullName evidence="6">alpha-amylase</fullName>
        <ecNumber evidence="6">3.2.1.1</ecNumber>
    </recommendedName>
</protein>
<comment type="subunit">
    <text evidence="5">Monomer.</text>
</comment>
<dbReference type="PRINTS" id="PR00110">
    <property type="entry name" value="ALPHAAMYLASE"/>
</dbReference>
<dbReference type="PANTHER" id="PTHR43447">
    <property type="entry name" value="ALPHA-AMYLASE"/>
    <property type="match status" value="1"/>
</dbReference>
<dbReference type="Gene3D" id="2.60.40.1180">
    <property type="entry name" value="Golgi alpha-mannosidase II"/>
    <property type="match status" value="1"/>
</dbReference>
<comment type="cofactor">
    <cofactor evidence="2">
        <name>Ca(2+)</name>
        <dbReference type="ChEBI" id="CHEBI:29108"/>
    </cofactor>
</comment>
<proteinExistence type="inferred from homology"/>
<evidence type="ECO:0000256" key="9">
    <source>
        <dbReference type="ARBA" id="ARBA00022837"/>
    </source>
</evidence>
<dbReference type="Pfam" id="PF02806">
    <property type="entry name" value="Alpha-amylase_C"/>
    <property type="match status" value="1"/>
</dbReference>
<dbReference type="SUPFAM" id="SSF51445">
    <property type="entry name" value="(Trans)glycosidases"/>
    <property type="match status" value="1"/>
</dbReference>
<reference evidence="15" key="1">
    <citation type="journal article" date="2008" name="Nat. Genet.">
        <title>The Pristionchus pacificus genome provides a unique perspective on nematode lifestyle and parasitism.</title>
        <authorList>
            <person name="Dieterich C."/>
            <person name="Clifton S.W."/>
            <person name="Schuster L.N."/>
            <person name="Chinwalla A."/>
            <person name="Delehaunty K."/>
            <person name="Dinkelacker I."/>
            <person name="Fulton L."/>
            <person name="Fulton R."/>
            <person name="Godfrey J."/>
            <person name="Minx P."/>
            <person name="Mitreva M."/>
            <person name="Roeseler W."/>
            <person name="Tian H."/>
            <person name="Witte H."/>
            <person name="Yang S.P."/>
            <person name="Wilson R.K."/>
            <person name="Sommer R.J."/>
        </authorList>
    </citation>
    <scope>NUCLEOTIDE SEQUENCE [LARGE SCALE GENOMIC DNA]</scope>
    <source>
        <strain evidence="15">PS312</strain>
    </source>
</reference>
<comment type="catalytic activity">
    <reaction evidence="1">
        <text>Endohydrolysis of (1-&gt;4)-alpha-D-glucosidic linkages in polysaccharides containing three or more (1-&gt;4)-alpha-linked D-glucose units.</text>
        <dbReference type="EC" id="3.2.1.1"/>
    </reaction>
</comment>
<evidence type="ECO:0000256" key="8">
    <source>
        <dbReference type="ARBA" id="ARBA00022801"/>
    </source>
</evidence>
<keyword evidence="10" id="KW-0868">Chloride</keyword>
<dbReference type="InterPro" id="IPR017853">
    <property type="entry name" value="GH"/>
</dbReference>
<dbReference type="OrthoDB" id="550577at2759"/>
<keyword evidence="12" id="KW-0326">Glycosidase</keyword>
<evidence type="ECO:0000256" key="12">
    <source>
        <dbReference type="ARBA" id="ARBA00023295"/>
    </source>
</evidence>
<evidence type="ECO:0000256" key="1">
    <source>
        <dbReference type="ARBA" id="ARBA00000548"/>
    </source>
</evidence>
<comment type="cofactor">
    <cofactor evidence="3">
        <name>chloride</name>
        <dbReference type="ChEBI" id="CHEBI:17996"/>
    </cofactor>
</comment>
<dbReference type="InterPro" id="IPR006046">
    <property type="entry name" value="Alpha_amylase"/>
</dbReference>
<organism evidence="14 15">
    <name type="scientific">Pristionchus pacificus</name>
    <name type="common">Parasitic nematode worm</name>
    <dbReference type="NCBI Taxonomy" id="54126"/>
    <lineage>
        <taxon>Eukaryota</taxon>
        <taxon>Metazoa</taxon>
        <taxon>Ecdysozoa</taxon>
        <taxon>Nematoda</taxon>
        <taxon>Chromadorea</taxon>
        <taxon>Rhabditida</taxon>
        <taxon>Rhabditina</taxon>
        <taxon>Diplogasteromorpha</taxon>
        <taxon>Diplogasteroidea</taxon>
        <taxon>Neodiplogasteridae</taxon>
        <taxon>Pristionchus</taxon>
    </lineage>
</organism>
<dbReference type="InterPro" id="IPR013780">
    <property type="entry name" value="Glyco_hydro_b"/>
</dbReference>
<dbReference type="AlphaFoldDB" id="A0A2A6CQF6"/>
<evidence type="ECO:0000256" key="7">
    <source>
        <dbReference type="ARBA" id="ARBA00022723"/>
    </source>
</evidence>
<evidence type="ECO:0000256" key="3">
    <source>
        <dbReference type="ARBA" id="ARBA00001923"/>
    </source>
</evidence>
<evidence type="ECO:0000256" key="10">
    <source>
        <dbReference type="ARBA" id="ARBA00023214"/>
    </source>
</evidence>
<evidence type="ECO:0000256" key="4">
    <source>
        <dbReference type="ARBA" id="ARBA00008061"/>
    </source>
</evidence>
<sequence length="925" mass="102866">MLLPLVVAALTAAVVSASDPYEFDDSNTLFDRQTMVHLFEWRHVANECENFLQFNGYGAVQVSPPNEHIMIYTNDDVPWWVRYQPVSYRLNSRSGTEAQFQNMVDRCNKVGVRIIVDSVLNHMVGVGQKSDDPGHGSSGTASYDGRDGIESFPAVPYSSTDFHDPVCHGDIQDSDYQYNANNVRNCRLSGLLDLNHASQHVRNMAVAYLTSLINAGVAGFRLDASKHMFPDDLQAMLEKLPNLRADIFGTNQKPFVVHEVIDRGGEAIKVTEYIAIGRYTNFNFGAAVASAIWKQSDVAGLSTLGPGFGYGNLDDHDVLNFIDNHDNQRDDQPYLTYKNGDQYRMGNAYMLAWTYGYIRVMSSFAFDFHDQGPPNMGAPNYATGSPTFNPDNTCDARSGWVCEHRWPTIRQMVQFRAACQGRAATEIVTESNRIAFAREQNGFFAMNNADSDWNRQFDTTLPAGSYCDQYDGELKGSMCTGQTITIDNDGKASVRIPARACIAFSVISRIGGRPSPPNPPAGNFQKTAVFLQRNTQPGQNVFIRGGSAQVHQCSSGPFAQSTDPCAIPIVHNSTTPWMYATYRQWSQGDEYLDFEGEELRQGTYDGTHATGTPLAYSTNDAKSVDYQPLNKYGPDYWFVQVLMDCDKTENGWFELKGFMNGWENDIHQSSSCSGSIGGKNPLPNSNNHVAKCGAVSAFTWNSDSCIQANCRTKNSILLVVILRKDWNVIIMSPSHDLIAILVHVIVDSIGIGEKRRSVYRHRLPITESAEVLGRATGELPAHGLYRCVELATYHVQNDPRRRGGCVRVQRPVRPHFGPTPCQDRLAHLPDPLRAEPLRCGLRNQQIDRAAAQAGNWLNCYDTRCTYCGHLSAIALAAVHTGSSFWLMLIFVPYVHQCILPKSLQERSTVNQVTVLSKPSSPIRKQ</sequence>
<keyword evidence="9" id="KW-0106">Calcium</keyword>
<keyword evidence="15" id="KW-1185">Reference proteome</keyword>
<comment type="similarity">
    <text evidence="4 13">Belongs to the glycosyl hydrolase 13 family.</text>
</comment>
<evidence type="ECO:0000256" key="5">
    <source>
        <dbReference type="ARBA" id="ARBA00011245"/>
    </source>
</evidence>
<evidence type="ECO:0000256" key="2">
    <source>
        <dbReference type="ARBA" id="ARBA00001913"/>
    </source>
</evidence>
<dbReference type="SUPFAM" id="SSF51011">
    <property type="entry name" value="Glycosyl hydrolase domain"/>
    <property type="match status" value="1"/>
</dbReference>
<dbReference type="CDD" id="cd11317">
    <property type="entry name" value="AmyAc_bac_euk_AmyA"/>
    <property type="match status" value="1"/>
</dbReference>
<dbReference type="Proteomes" id="UP000005239">
    <property type="component" value="Unassembled WGS sequence"/>
</dbReference>
<dbReference type="GO" id="GO:0005975">
    <property type="term" value="P:carbohydrate metabolic process"/>
    <property type="evidence" value="ECO:0000318"/>
    <property type="project" value="GO_Central"/>
</dbReference>
<keyword evidence="11" id="KW-0119">Carbohydrate metabolism</keyword>
<dbReference type="GO" id="GO:0046872">
    <property type="term" value="F:metal ion binding"/>
    <property type="evidence" value="ECO:0007669"/>
    <property type="project" value="UniProtKB-KW"/>
</dbReference>
<dbReference type="EnsemblMetazoa" id="PPA16489.1">
    <property type="protein sequence ID" value="PPA16489.1"/>
    <property type="gene ID" value="WBGene00106043"/>
</dbReference>
<dbReference type="SMART" id="SM00642">
    <property type="entry name" value="Aamy"/>
    <property type="match status" value="1"/>
</dbReference>
<dbReference type="EC" id="3.2.1.1" evidence="6"/>